<gene>
    <name evidence="1" type="ORF">OUZ56_010180</name>
</gene>
<comment type="caution">
    <text evidence="1">The sequence shown here is derived from an EMBL/GenBank/DDBJ whole genome shotgun (WGS) entry which is preliminary data.</text>
</comment>
<sequence length="269" mass="29375">MQIFNVNKNYYFIVSYVSGPRVAMAEVGASSRNATRVRLHGTIIKIPVPLPNILKCGEKSCQGERGSGPWSGDRKRQLAETHIKKDILGEGFSTPPTGRHARPCTESLSSSILRQSLELTIASAMDGSQGAPNLAHSSLPTFSPSRIEGDKIILKYPGKPTKCPRCEWTTLATNTRAMGSIHRHLETAHTLRLVKYWECGVCGFAGDGPTLKGHYQRLHCSPNPSPSIRFAGISSMDGSNRDSSAAVISLEEVTATEDERDEQSVHKNF</sequence>
<organism evidence="1 2">
    <name type="scientific">Daphnia magna</name>
    <dbReference type="NCBI Taxonomy" id="35525"/>
    <lineage>
        <taxon>Eukaryota</taxon>
        <taxon>Metazoa</taxon>
        <taxon>Ecdysozoa</taxon>
        <taxon>Arthropoda</taxon>
        <taxon>Crustacea</taxon>
        <taxon>Branchiopoda</taxon>
        <taxon>Diplostraca</taxon>
        <taxon>Cladocera</taxon>
        <taxon>Anomopoda</taxon>
        <taxon>Daphniidae</taxon>
        <taxon>Daphnia</taxon>
    </lineage>
</organism>
<name>A0ABR0AI03_9CRUS</name>
<accession>A0ABR0AI03</accession>
<keyword evidence="2" id="KW-1185">Reference proteome</keyword>
<protein>
    <recommendedName>
        <fullName evidence="3">C2H2-type domain-containing protein</fullName>
    </recommendedName>
</protein>
<reference evidence="1 2" key="1">
    <citation type="journal article" date="2023" name="Nucleic Acids Res.">
        <title>The hologenome of Daphnia magna reveals possible DNA methylation and microbiome-mediated evolution of the host genome.</title>
        <authorList>
            <person name="Chaturvedi A."/>
            <person name="Li X."/>
            <person name="Dhandapani V."/>
            <person name="Marshall H."/>
            <person name="Kissane S."/>
            <person name="Cuenca-Cambronero M."/>
            <person name="Asole G."/>
            <person name="Calvet F."/>
            <person name="Ruiz-Romero M."/>
            <person name="Marangio P."/>
            <person name="Guigo R."/>
            <person name="Rago D."/>
            <person name="Mirbahai L."/>
            <person name="Eastwood N."/>
            <person name="Colbourne J.K."/>
            <person name="Zhou J."/>
            <person name="Mallon E."/>
            <person name="Orsini L."/>
        </authorList>
    </citation>
    <scope>NUCLEOTIDE SEQUENCE [LARGE SCALE GENOMIC DNA]</scope>
    <source>
        <strain evidence="1">LRV0_1</strain>
    </source>
</reference>
<proteinExistence type="predicted"/>
<dbReference type="EMBL" id="JAOYFB010000037">
    <property type="protein sequence ID" value="KAK4024757.1"/>
    <property type="molecule type" value="Genomic_DNA"/>
</dbReference>
<evidence type="ECO:0008006" key="3">
    <source>
        <dbReference type="Google" id="ProtNLM"/>
    </source>
</evidence>
<evidence type="ECO:0000313" key="2">
    <source>
        <dbReference type="Proteomes" id="UP001234178"/>
    </source>
</evidence>
<evidence type="ECO:0000313" key="1">
    <source>
        <dbReference type="EMBL" id="KAK4024757.1"/>
    </source>
</evidence>
<dbReference type="Proteomes" id="UP001234178">
    <property type="component" value="Unassembled WGS sequence"/>
</dbReference>